<evidence type="ECO:0000313" key="2">
    <source>
        <dbReference type="Proteomes" id="UP000821865"/>
    </source>
</evidence>
<reference evidence="1" key="1">
    <citation type="submission" date="2020-05" db="EMBL/GenBank/DDBJ databases">
        <title>Large-scale comparative analyses of tick genomes elucidate their genetic diversity and vector capacities.</title>
        <authorList>
            <person name="Jia N."/>
            <person name="Wang J."/>
            <person name="Shi W."/>
            <person name="Du L."/>
            <person name="Sun Y."/>
            <person name="Zhan W."/>
            <person name="Jiang J."/>
            <person name="Wang Q."/>
            <person name="Zhang B."/>
            <person name="Ji P."/>
            <person name="Sakyi L.B."/>
            <person name="Cui X."/>
            <person name="Yuan T."/>
            <person name="Jiang B."/>
            <person name="Yang W."/>
            <person name="Lam T.T.-Y."/>
            <person name="Chang Q."/>
            <person name="Ding S."/>
            <person name="Wang X."/>
            <person name="Zhu J."/>
            <person name="Ruan X."/>
            <person name="Zhao L."/>
            <person name="Wei J."/>
            <person name="Que T."/>
            <person name="Du C."/>
            <person name="Cheng J."/>
            <person name="Dai P."/>
            <person name="Han X."/>
            <person name="Huang E."/>
            <person name="Gao Y."/>
            <person name="Liu J."/>
            <person name="Shao H."/>
            <person name="Ye R."/>
            <person name="Li L."/>
            <person name="Wei W."/>
            <person name="Wang X."/>
            <person name="Wang C."/>
            <person name="Yang T."/>
            <person name="Huo Q."/>
            <person name="Li W."/>
            <person name="Guo W."/>
            <person name="Chen H."/>
            <person name="Zhou L."/>
            <person name="Ni X."/>
            <person name="Tian J."/>
            <person name="Zhou Y."/>
            <person name="Sheng Y."/>
            <person name="Liu T."/>
            <person name="Pan Y."/>
            <person name="Xia L."/>
            <person name="Li J."/>
            <person name="Zhao F."/>
            <person name="Cao W."/>
        </authorList>
    </citation>
    <scope>NUCLEOTIDE SEQUENCE</scope>
    <source>
        <strain evidence="1">Dsil-2018</strain>
    </source>
</reference>
<gene>
    <name evidence="1" type="ORF">HPB49_003223</name>
</gene>
<comment type="caution">
    <text evidence="1">The sequence shown here is derived from an EMBL/GenBank/DDBJ whole genome shotgun (WGS) entry which is preliminary data.</text>
</comment>
<name>A0ACB8DAM2_DERSI</name>
<keyword evidence="2" id="KW-1185">Reference proteome</keyword>
<evidence type="ECO:0000313" key="1">
    <source>
        <dbReference type="EMBL" id="KAH7965063.1"/>
    </source>
</evidence>
<protein>
    <submittedName>
        <fullName evidence="1">Uncharacterized protein</fullName>
    </submittedName>
</protein>
<organism evidence="1 2">
    <name type="scientific">Dermacentor silvarum</name>
    <name type="common">Tick</name>
    <dbReference type="NCBI Taxonomy" id="543639"/>
    <lineage>
        <taxon>Eukaryota</taxon>
        <taxon>Metazoa</taxon>
        <taxon>Ecdysozoa</taxon>
        <taxon>Arthropoda</taxon>
        <taxon>Chelicerata</taxon>
        <taxon>Arachnida</taxon>
        <taxon>Acari</taxon>
        <taxon>Parasitiformes</taxon>
        <taxon>Ixodida</taxon>
        <taxon>Ixodoidea</taxon>
        <taxon>Ixodidae</taxon>
        <taxon>Rhipicephalinae</taxon>
        <taxon>Dermacentor</taxon>
    </lineage>
</organism>
<proteinExistence type="predicted"/>
<dbReference type="EMBL" id="CM023471">
    <property type="protein sequence ID" value="KAH7965063.1"/>
    <property type="molecule type" value="Genomic_DNA"/>
</dbReference>
<sequence length="145" mass="15592">MTWCTLTVAAAIAALWLTTAAVNASLASVLEGPGGGVASCRLQETSIRITRDHSDDQGSPVRTCEGTVLVSRCEGTCVSQVQPSITLPHGFLKECNCCRETYMNRREIQLQDCFDPNGQKLYGADGSMTIFLEEPQDCSCHKCGG</sequence>
<dbReference type="Proteomes" id="UP000821865">
    <property type="component" value="Chromosome 2"/>
</dbReference>
<accession>A0ACB8DAM2</accession>